<dbReference type="InterPro" id="IPR050336">
    <property type="entry name" value="Chromosome_partition/occlusion"/>
</dbReference>
<protein>
    <submittedName>
        <fullName evidence="2">Chromosome partitioning protein, ParB family</fullName>
    </submittedName>
</protein>
<proteinExistence type="predicted"/>
<dbReference type="GO" id="GO:0007059">
    <property type="term" value="P:chromosome segregation"/>
    <property type="evidence" value="ECO:0007669"/>
    <property type="project" value="TreeGrafter"/>
</dbReference>
<evidence type="ECO:0000313" key="2">
    <source>
        <dbReference type="EMBL" id="SEO52011.1"/>
    </source>
</evidence>
<evidence type="ECO:0000259" key="1">
    <source>
        <dbReference type="Pfam" id="PF17762"/>
    </source>
</evidence>
<dbReference type="EMBL" id="FOCT01000033">
    <property type="protein sequence ID" value="SEO52011.1"/>
    <property type="molecule type" value="Genomic_DNA"/>
</dbReference>
<dbReference type="GO" id="GO:0005694">
    <property type="term" value="C:chromosome"/>
    <property type="evidence" value="ECO:0007669"/>
    <property type="project" value="TreeGrafter"/>
</dbReference>
<dbReference type="CDD" id="cd16406">
    <property type="entry name" value="ParB_N_like"/>
    <property type="match status" value="1"/>
</dbReference>
<dbReference type="SUPFAM" id="SSF109709">
    <property type="entry name" value="KorB DNA-binding domain-like"/>
    <property type="match status" value="1"/>
</dbReference>
<dbReference type="PANTHER" id="PTHR33375:SF7">
    <property type="entry name" value="CHROMOSOME 2-PARTITIONING PROTEIN PARB-RELATED"/>
    <property type="match status" value="1"/>
</dbReference>
<accession>A0A1H8QDD1</accession>
<dbReference type="AlphaFoldDB" id="A0A1H8QDD1"/>
<dbReference type="Proteomes" id="UP000183898">
    <property type="component" value="Unassembled WGS sequence"/>
</dbReference>
<dbReference type="Gene3D" id="1.10.10.2830">
    <property type="match status" value="1"/>
</dbReference>
<reference evidence="2 3" key="1">
    <citation type="submission" date="2016-10" db="EMBL/GenBank/DDBJ databases">
        <authorList>
            <person name="de Groot N.N."/>
        </authorList>
    </citation>
    <scope>NUCLEOTIDE SEQUENCE [LARGE SCALE GENOMIC DNA]</scope>
    <source>
        <strain evidence="2 3">Nl18</strain>
    </source>
</reference>
<organism evidence="2 3">
    <name type="scientific">Nitrosospira multiformis</name>
    <dbReference type="NCBI Taxonomy" id="1231"/>
    <lineage>
        <taxon>Bacteria</taxon>
        <taxon>Pseudomonadati</taxon>
        <taxon>Pseudomonadota</taxon>
        <taxon>Betaproteobacteria</taxon>
        <taxon>Nitrosomonadales</taxon>
        <taxon>Nitrosomonadaceae</taxon>
        <taxon>Nitrosospira</taxon>
    </lineage>
</organism>
<gene>
    <name evidence="2" type="ORF">SAMN05216404_1337</name>
</gene>
<sequence>MAGGRRLAALNLLIADGRLPKDHEVDCRMVGRQEAVEMSLSENSGREHMRPADLVMAYRNLTDAGLSPDEIAPRFGVSPLTIRRYLKLANVSPKIFALYAEGRISFEQISALALTDDHELQERLWEHTPE</sequence>
<dbReference type="InterPro" id="IPR041468">
    <property type="entry name" value="HTH_ParB/Spo0J"/>
</dbReference>
<feature type="domain" description="ParB/Spo0J HTH" evidence="1">
    <location>
        <begin position="50"/>
        <end position="127"/>
    </location>
</feature>
<name>A0A1H8QDD1_9PROT</name>
<evidence type="ECO:0000313" key="3">
    <source>
        <dbReference type="Proteomes" id="UP000183898"/>
    </source>
</evidence>
<dbReference type="PANTHER" id="PTHR33375">
    <property type="entry name" value="CHROMOSOME-PARTITIONING PROTEIN PARB-RELATED"/>
    <property type="match status" value="1"/>
</dbReference>
<dbReference type="Pfam" id="PF17762">
    <property type="entry name" value="HTH_ParB"/>
    <property type="match status" value="1"/>
</dbReference>